<evidence type="ECO:0000256" key="2">
    <source>
        <dbReference type="ARBA" id="ARBA00009347"/>
    </source>
</evidence>
<feature type="domain" description="Acyl-CoA dehydrogenase/oxidase N-terminal" evidence="9">
    <location>
        <begin position="26"/>
        <end position="105"/>
    </location>
</feature>
<evidence type="ECO:0000256" key="4">
    <source>
        <dbReference type="ARBA" id="ARBA00022827"/>
    </source>
</evidence>
<dbReference type="EMBL" id="CADCTF010000063">
    <property type="protein sequence ID" value="CAA9233259.1"/>
    <property type="molecule type" value="Genomic_DNA"/>
</dbReference>
<comment type="cofactor">
    <cofactor evidence="1 6">
        <name>FAD</name>
        <dbReference type="ChEBI" id="CHEBI:57692"/>
    </cofactor>
</comment>
<gene>
    <name evidence="10" type="ORF">AVDCRST_MAG50-1298</name>
</gene>
<feature type="domain" description="Acyl-CoA dehydrogenase/oxidase C-terminal" evidence="7">
    <location>
        <begin position="214"/>
        <end position="367"/>
    </location>
</feature>
<evidence type="ECO:0000256" key="6">
    <source>
        <dbReference type="RuleBase" id="RU362125"/>
    </source>
</evidence>
<evidence type="ECO:0000259" key="7">
    <source>
        <dbReference type="Pfam" id="PF00441"/>
    </source>
</evidence>
<dbReference type="EC" id="1.3.8.8" evidence="10"/>
<dbReference type="InterPro" id="IPR006091">
    <property type="entry name" value="Acyl-CoA_Oxase/DH_mid-dom"/>
</dbReference>
<keyword evidence="5 6" id="KW-0560">Oxidoreductase</keyword>
<dbReference type="SUPFAM" id="SSF56645">
    <property type="entry name" value="Acyl-CoA dehydrogenase NM domain-like"/>
    <property type="match status" value="1"/>
</dbReference>
<dbReference type="Pfam" id="PF02771">
    <property type="entry name" value="Acyl-CoA_dh_N"/>
    <property type="match status" value="1"/>
</dbReference>
<evidence type="ECO:0000256" key="5">
    <source>
        <dbReference type="ARBA" id="ARBA00023002"/>
    </source>
</evidence>
<dbReference type="InterPro" id="IPR052161">
    <property type="entry name" value="Mycobact_Acyl-CoA_DH"/>
</dbReference>
<sequence>MRAVDFDLPDEDDPRRLEVRAWLQAHPHPSPRDLARAGYVAPHWPAPWGLDADPVHQILLDDELARAGVKRPSGGIAIGWAGPTLLHAGTPEQKRRHLWPILEGEVWCQLFSEPDAGSDLARLATRAVRDGDEYVVTGSKIWTSGAHRARYGILLARTDPDQPKHQGVSYFVCPMDLPGITVRPLVDMTGQHLFNEVFFDDVRIPADHLVGEENRGWTLAKVTLGNERISLSGGGALWGGGPSAFDLLDVVRRQGGTRDAVLRQRLAQLYIEADILRLIRLRTVTAAVRGEPPGAEASVRKALADRHGRTIMNLAKDLAGPAGMLAGTGPLGAEAGPWHHGFLFSSALEIGGGTSEVQRNIIGERVLGLPHDIDVEVGRTWASARVPEPAERRQ</sequence>
<dbReference type="AlphaFoldDB" id="A0A6J4HUR3"/>
<dbReference type="PANTHER" id="PTHR43292">
    <property type="entry name" value="ACYL-COA DEHYDROGENASE"/>
    <property type="match status" value="1"/>
</dbReference>
<dbReference type="FunFam" id="2.40.110.10:FF:000011">
    <property type="entry name" value="Acyl-CoA dehydrogenase FadE34"/>
    <property type="match status" value="1"/>
</dbReference>
<evidence type="ECO:0000259" key="9">
    <source>
        <dbReference type="Pfam" id="PF02771"/>
    </source>
</evidence>
<feature type="domain" description="Acyl-CoA oxidase/dehydrogenase middle" evidence="8">
    <location>
        <begin position="108"/>
        <end position="202"/>
    </location>
</feature>
<evidence type="ECO:0000256" key="3">
    <source>
        <dbReference type="ARBA" id="ARBA00022630"/>
    </source>
</evidence>
<dbReference type="Gene3D" id="2.40.110.10">
    <property type="entry name" value="Butyryl-CoA Dehydrogenase, subunit A, domain 2"/>
    <property type="match status" value="1"/>
</dbReference>
<keyword evidence="4 6" id="KW-0274">FAD</keyword>
<dbReference type="Pfam" id="PF02770">
    <property type="entry name" value="Acyl-CoA_dh_M"/>
    <property type="match status" value="1"/>
</dbReference>
<dbReference type="InterPro" id="IPR037069">
    <property type="entry name" value="AcylCoA_DH/ox_N_sf"/>
</dbReference>
<dbReference type="GO" id="GO:0004466">
    <property type="term" value="F:long-chain fatty acyl-CoA dehydrogenase activity"/>
    <property type="evidence" value="ECO:0007669"/>
    <property type="project" value="UniProtKB-EC"/>
</dbReference>
<dbReference type="GO" id="GO:0005886">
    <property type="term" value="C:plasma membrane"/>
    <property type="evidence" value="ECO:0007669"/>
    <property type="project" value="TreeGrafter"/>
</dbReference>
<dbReference type="Gene3D" id="1.20.140.10">
    <property type="entry name" value="Butyryl-CoA Dehydrogenase, subunit A, domain 3"/>
    <property type="match status" value="1"/>
</dbReference>
<dbReference type="InterPro" id="IPR009100">
    <property type="entry name" value="AcylCoA_DH/oxidase_NM_dom_sf"/>
</dbReference>
<comment type="similarity">
    <text evidence="2 6">Belongs to the acyl-CoA dehydrogenase family.</text>
</comment>
<proteinExistence type="inferred from homology"/>
<protein>
    <submittedName>
        <fullName evidence="10">Acyl-CoA dehydrogenase, long-chain specific</fullName>
        <ecNumber evidence="10">1.3.8.8</ecNumber>
    </submittedName>
</protein>
<evidence type="ECO:0000256" key="1">
    <source>
        <dbReference type="ARBA" id="ARBA00001974"/>
    </source>
</evidence>
<dbReference type="Pfam" id="PF00441">
    <property type="entry name" value="Acyl-CoA_dh_1"/>
    <property type="match status" value="1"/>
</dbReference>
<dbReference type="InterPro" id="IPR046373">
    <property type="entry name" value="Acyl-CoA_Oxase/DH_mid-dom_sf"/>
</dbReference>
<organism evidence="10">
    <name type="scientific">uncultured Acidimicrobiales bacterium</name>
    <dbReference type="NCBI Taxonomy" id="310071"/>
    <lineage>
        <taxon>Bacteria</taxon>
        <taxon>Bacillati</taxon>
        <taxon>Actinomycetota</taxon>
        <taxon>Acidimicrobiia</taxon>
        <taxon>Acidimicrobiales</taxon>
        <taxon>environmental samples</taxon>
    </lineage>
</organism>
<evidence type="ECO:0000259" key="8">
    <source>
        <dbReference type="Pfam" id="PF02770"/>
    </source>
</evidence>
<accession>A0A6J4HUR3</accession>
<name>A0A6J4HUR3_9ACTN</name>
<dbReference type="Gene3D" id="1.10.540.10">
    <property type="entry name" value="Acyl-CoA dehydrogenase/oxidase, N-terminal domain"/>
    <property type="match status" value="1"/>
</dbReference>
<reference evidence="10" key="1">
    <citation type="submission" date="2020-02" db="EMBL/GenBank/DDBJ databases">
        <authorList>
            <person name="Meier V. D."/>
        </authorList>
    </citation>
    <scope>NUCLEOTIDE SEQUENCE</scope>
    <source>
        <strain evidence="10">AVDCRST_MAG50</strain>
    </source>
</reference>
<dbReference type="GO" id="GO:0050660">
    <property type="term" value="F:flavin adenine dinucleotide binding"/>
    <property type="evidence" value="ECO:0007669"/>
    <property type="project" value="InterPro"/>
</dbReference>
<dbReference type="PANTHER" id="PTHR43292:SF4">
    <property type="entry name" value="ACYL-COA DEHYDROGENASE FADE34"/>
    <property type="match status" value="1"/>
</dbReference>
<dbReference type="InterPro" id="IPR013786">
    <property type="entry name" value="AcylCoA_DH/ox_N"/>
</dbReference>
<evidence type="ECO:0000313" key="10">
    <source>
        <dbReference type="EMBL" id="CAA9233259.1"/>
    </source>
</evidence>
<dbReference type="InterPro" id="IPR009075">
    <property type="entry name" value="AcylCo_DH/oxidase_C"/>
</dbReference>
<keyword evidence="3 6" id="KW-0285">Flavoprotein</keyword>
<dbReference type="SUPFAM" id="SSF47203">
    <property type="entry name" value="Acyl-CoA dehydrogenase C-terminal domain-like"/>
    <property type="match status" value="1"/>
</dbReference>
<dbReference type="InterPro" id="IPR036250">
    <property type="entry name" value="AcylCo_DH-like_C"/>
</dbReference>